<dbReference type="Pfam" id="PF00924">
    <property type="entry name" value="MS_channel_2nd"/>
    <property type="match status" value="1"/>
</dbReference>
<keyword evidence="5 6" id="KW-0472">Membrane</keyword>
<reference evidence="8 9" key="1">
    <citation type="journal article" date="2009" name="Science">
        <title>Green evolution and dynamic adaptations revealed by genomes of the marine picoeukaryotes Micromonas.</title>
        <authorList>
            <person name="Worden A.Z."/>
            <person name="Lee J.H."/>
            <person name="Mock T."/>
            <person name="Rouze P."/>
            <person name="Simmons M.P."/>
            <person name="Aerts A.L."/>
            <person name="Allen A.E."/>
            <person name="Cuvelier M.L."/>
            <person name="Derelle E."/>
            <person name="Everett M.V."/>
            <person name="Foulon E."/>
            <person name="Grimwood J."/>
            <person name="Gundlach H."/>
            <person name="Henrissat B."/>
            <person name="Napoli C."/>
            <person name="McDonald S.M."/>
            <person name="Parker M.S."/>
            <person name="Rombauts S."/>
            <person name="Salamov A."/>
            <person name="Von Dassow P."/>
            <person name="Badger J.H."/>
            <person name="Coutinho P.M."/>
            <person name="Demir E."/>
            <person name="Dubchak I."/>
            <person name="Gentemann C."/>
            <person name="Eikrem W."/>
            <person name="Gready J.E."/>
            <person name="John U."/>
            <person name="Lanier W."/>
            <person name="Lindquist E.A."/>
            <person name="Lucas S."/>
            <person name="Mayer K.F."/>
            <person name="Moreau H."/>
            <person name="Not F."/>
            <person name="Otillar R."/>
            <person name="Panaud O."/>
            <person name="Pangilinan J."/>
            <person name="Paulsen I."/>
            <person name="Piegu B."/>
            <person name="Poliakov A."/>
            <person name="Robbens S."/>
            <person name="Schmutz J."/>
            <person name="Toulza E."/>
            <person name="Wyss T."/>
            <person name="Zelensky A."/>
            <person name="Zhou K."/>
            <person name="Armbrust E.V."/>
            <person name="Bhattacharya D."/>
            <person name="Goodenough U.W."/>
            <person name="Van de Peer Y."/>
            <person name="Grigoriev I.V."/>
        </authorList>
    </citation>
    <scope>NUCLEOTIDE SEQUENCE [LARGE SCALE GENOMIC DNA]</scope>
    <source>
        <strain evidence="8 9">CCMP1545</strain>
    </source>
</reference>
<dbReference type="InterPro" id="IPR006685">
    <property type="entry name" value="MscS_channel_2nd"/>
</dbReference>
<evidence type="ECO:0000313" key="9">
    <source>
        <dbReference type="Proteomes" id="UP000001876"/>
    </source>
</evidence>
<protein>
    <submittedName>
        <fullName evidence="8">Small conductance mechanosensitive ion channel family</fullName>
    </submittedName>
</protein>
<proteinExistence type="inferred from homology"/>
<comment type="subcellular location">
    <subcellularLocation>
        <location evidence="1">Membrane</location>
        <topology evidence="1">Multi-pass membrane protein</topology>
    </subcellularLocation>
</comment>
<dbReference type="GeneID" id="9689274"/>
<organism evidence="9">
    <name type="scientific">Micromonas pusilla (strain CCMP1545)</name>
    <name type="common">Picoplanktonic green alga</name>
    <dbReference type="NCBI Taxonomy" id="564608"/>
    <lineage>
        <taxon>Eukaryota</taxon>
        <taxon>Viridiplantae</taxon>
        <taxon>Chlorophyta</taxon>
        <taxon>Mamiellophyceae</taxon>
        <taxon>Mamiellales</taxon>
        <taxon>Mamiellaceae</taxon>
        <taxon>Micromonas</taxon>
    </lineage>
</organism>
<comment type="similarity">
    <text evidence="2">Belongs to the MscS (TC 1.A.23) family.</text>
</comment>
<feature type="transmembrane region" description="Helical" evidence="6">
    <location>
        <begin position="27"/>
        <end position="44"/>
    </location>
</feature>
<evidence type="ECO:0000313" key="8">
    <source>
        <dbReference type="EMBL" id="EEH52037.1"/>
    </source>
</evidence>
<accession>C1N735</accession>
<feature type="transmembrane region" description="Helical" evidence="6">
    <location>
        <begin position="51"/>
        <end position="70"/>
    </location>
</feature>
<evidence type="ECO:0000259" key="7">
    <source>
        <dbReference type="Pfam" id="PF00924"/>
    </source>
</evidence>
<feature type="non-terminal residue" evidence="8">
    <location>
        <position position="245"/>
    </location>
</feature>
<feature type="non-terminal residue" evidence="8">
    <location>
        <position position="1"/>
    </location>
</feature>
<keyword evidence="3 6" id="KW-0812">Transmembrane</keyword>
<evidence type="ECO:0000256" key="2">
    <source>
        <dbReference type="ARBA" id="ARBA00008017"/>
    </source>
</evidence>
<feature type="domain" description="Mechanosensitive ion channel MscS" evidence="7">
    <location>
        <begin position="74"/>
        <end position="136"/>
    </location>
</feature>
<dbReference type="GO" id="GO:0005886">
    <property type="term" value="C:plasma membrane"/>
    <property type="evidence" value="ECO:0007669"/>
    <property type="project" value="TreeGrafter"/>
</dbReference>
<dbReference type="OMA" id="CEIDGIH"/>
<dbReference type="PANTHER" id="PTHR31618">
    <property type="entry name" value="MECHANOSENSITIVE ION CHANNEL PROTEIN 5"/>
    <property type="match status" value="1"/>
</dbReference>
<dbReference type="InterPro" id="IPR016688">
    <property type="entry name" value="MscS-like_plants/fungi"/>
</dbReference>
<name>C1N735_MICPC</name>
<keyword evidence="4 6" id="KW-1133">Transmembrane helix</keyword>
<dbReference type="STRING" id="564608.C1N735"/>
<dbReference type="eggNOG" id="KOG4629">
    <property type="taxonomic scope" value="Eukaryota"/>
</dbReference>
<dbReference type="OrthoDB" id="544685at2759"/>
<dbReference type="Gene3D" id="2.30.30.60">
    <property type="match status" value="1"/>
</dbReference>
<evidence type="ECO:0000256" key="6">
    <source>
        <dbReference type="SAM" id="Phobius"/>
    </source>
</evidence>
<dbReference type="PANTHER" id="PTHR31618:SF1">
    <property type="entry name" value="EF-HAND DOMAIN-CONTAINING PROTEIN"/>
    <property type="match status" value="1"/>
</dbReference>
<dbReference type="InterPro" id="IPR023408">
    <property type="entry name" value="MscS_beta-dom_sf"/>
</dbReference>
<dbReference type="SUPFAM" id="SSF50182">
    <property type="entry name" value="Sm-like ribonucleoproteins"/>
    <property type="match status" value="1"/>
</dbReference>
<evidence type="ECO:0000256" key="3">
    <source>
        <dbReference type="ARBA" id="ARBA00022692"/>
    </source>
</evidence>
<gene>
    <name evidence="8" type="ORF">MICPUCDRAFT_5915</name>
</gene>
<dbReference type="Proteomes" id="UP000001876">
    <property type="component" value="Unassembled WGS sequence"/>
</dbReference>
<evidence type="ECO:0000256" key="1">
    <source>
        <dbReference type="ARBA" id="ARBA00004141"/>
    </source>
</evidence>
<dbReference type="AlphaFoldDB" id="C1N735"/>
<evidence type="ECO:0000256" key="4">
    <source>
        <dbReference type="ARBA" id="ARBA00022989"/>
    </source>
</evidence>
<dbReference type="EMBL" id="GG663749">
    <property type="protein sequence ID" value="EEH52037.1"/>
    <property type="molecule type" value="Genomic_DNA"/>
</dbReference>
<sequence>VEIYEKRRDLARSLDSATSVLATLDRIVLTAFHVVLLFIAMAIFDMNIMEMWFTVSSVLLAFAFMFGNSVKVLFESIIFIFIVHSFDIGDNILINGERHVVRNISIMNTETTKWNGQVIYYPNTVLNTAPLVNLTRTKHLTDEQTWVVDIHTSARVFEALPLYLHAFQMSHAEDFLDCTPRIYSHADDPLKIKLTVYYEYSFNGLPPARAGKARDKLGLAMRKFLIDNGVVYKQQPLPVEILSGP</sequence>
<dbReference type="KEGG" id="mpp:MICPUCDRAFT_5915"/>
<keyword evidence="9" id="KW-1185">Reference proteome</keyword>
<dbReference type="RefSeq" id="XP_003063664.1">
    <property type="nucleotide sequence ID" value="XM_003063618.1"/>
</dbReference>
<evidence type="ECO:0000256" key="5">
    <source>
        <dbReference type="ARBA" id="ARBA00023136"/>
    </source>
</evidence>
<dbReference type="GO" id="GO:0008381">
    <property type="term" value="F:mechanosensitive monoatomic ion channel activity"/>
    <property type="evidence" value="ECO:0007669"/>
    <property type="project" value="TreeGrafter"/>
</dbReference>
<dbReference type="GO" id="GO:0006820">
    <property type="term" value="P:monoatomic anion transport"/>
    <property type="evidence" value="ECO:0007669"/>
    <property type="project" value="TreeGrafter"/>
</dbReference>
<dbReference type="InterPro" id="IPR010920">
    <property type="entry name" value="LSM_dom_sf"/>
</dbReference>